<dbReference type="KEGG" id="amaq:GO499_12585"/>
<gene>
    <name evidence="2" type="ORF">GO499_12585</name>
</gene>
<keyword evidence="1" id="KW-0472">Membrane</keyword>
<evidence type="ECO:0000313" key="2">
    <source>
        <dbReference type="EMBL" id="QHQ35946.1"/>
    </source>
</evidence>
<dbReference type="InterPro" id="IPR021830">
    <property type="entry name" value="DUF3422"/>
</dbReference>
<evidence type="ECO:0000256" key="1">
    <source>
        <dbReference type="SAM" id="Phobius"/>
    </source>
</evidence>
<organism evidence="2 3">
    <name type="scientific">Algicella marina</name>
    <dbReference type="NCBI Taxonomy" id="2683284"/>
    <lineage>
        <taxon>Bacteria</taxon>
        <taxon>Pseudomonadati</taxon>
        <taxon>Pseudomonadota</taxon>
        <taxon>Alphaproteobacteria</taxon>
        <taxon>Rhodobacterales</taxon>
        <taxon>Paracoccaceae</taxon>
        <taxon>Algicella</taxon>
    </lineage>
</organism>
<dbReference type="AlphaFoldDB" id="A0A6P1T3A9"/>
<feature type="transmembrane region" description="Helical" evidence="1">
    <location>
        <begin position="406"/>
        <end position="424"/>
    </location>
</feature>
<keyword evidence="1" id="KW-1133">Transmembrane helix</keyword>
<evidence type="ECO:0000313" key="3">
    <source>
        <dbReference type="Proteomes" id="UP000464495"/>
    </source>
</evidence>
<dbReference type="Proteomes" id="UP000464495">
    <property type="component" value="Chromosome"/>
</dbReference>
<keyword evidence="3" id="KW-1185">Reference proteome</keyword>
<reference evidence="2 3" key="1">
    <citation type="submission" date="2019-12" db="EMBL/GenBank/DDBJ databases">
        <title>Complete genome sequence of Algicella marina strain 9Alg 56(T) isolated from the red alga Tichocarpus crinitus.</title>
        <authorList>
            <person name="Kim S.-G."/>
            <person name="Nedashkovskaya O.I."/>
        </authorList>
    </citation>
    <scope>NUCLEOTIDE SEQUENCE [LARGE SCALE GENOMIC DNA]</scope>
    <source>
        <strain evidence="2 3">9Alg 56</strain>
    </source>
</reference>
<dbReference type="Pfam" id="PF11902">
    <property type="entry name" value="DUF3422"/>
    <property type="match status" value="1"/>
</dbReference>
<proteinExistence type="predicted"/>
<accession>A0A6P1T3A9</accession>
<dbReference type="EMBL" id="CP046620">
    <property type="protein sequence ID" value="QHQ35946.1"/>
    <property type="molecule type" value="Genomic_DNA"/>
</dbReference>
<keyword evidence="1" id="KW-0812">Transmembrane</keyword>
<dbReference type="RefSeq" id="WP_161862503.1">
    <property type="nucleotide sequence ID" value="NZ_CP046620.1"/>
</dbReference>
<sequence length="433" mass="48111">MTDGALTDYPDRYALSNELHARPFPELTAPCCAAYIAIKQPHDAAERDREADRAHLLSLLDHYGAPHPAPGANHHSCPLGRGFLKWEQHTEFVTYTIFASGVAARPFDGSVYGMFNRKWLADAPGQVLTSCLVRVEPVADMAEAQARITSDLYSWFVPESLAISSVIDGAAAIAGDFRIDESGHVRFAVLVNRQTGARRLGRIVQRLLEIETYKSAAMLTLPVARATSARVRHLNRELTDVVARMEREEGGDVDTLRRLLKMSAEIELLSSSSAFRFGASGAYEAIVTQRIEVLREERLQSRQTFAEFMMRRFDPAMRTCRAAEAQLAALSQRAERAANLLRTRVDVASSQQNVDVLARMDERAALQLRLQETVEGLSVVAISYYGVSLVVNLLKPFAKTAGIGEAWVYAGVTLPVILLVWYMIRRLKKKLGH</sequence>
<name>A0A6P1T3A9_9RHOB</name>
<protein>
    <submittedName>
        <fullName evidence="2">DUF3422 family protein</fullName>
    </submittedName>
</protein>